<keyword evidence="1" id="KW-0489">Methyltransferase</keyword>
<dbReference type="Gene3D" id="3.40.50.150">
    <property type="entry name" value="Vaccinia Virus protein VP39"/>
    <property type="match status" value="1"/>
</dbReference>
<feature type="signal peptide" evidence="5">
    <location>
        <begin position="1"/>
        <end position="29"/>
    </location>
</feature>
<keyword evidence="3" id="KW-0949">S-adenosyl-L-methionine</keyword>
<dbReference type="EMBL" id="UYYB01117628">
    <property type="protein sequence ID" value="VDM82422.1"/>
    <property type="molecule type" value="Genomic_DNA"/>
</dbReference>
<dbReference type="GO" id="GO:0008171">
    <property type="term" value="F:O-methyltransferase activity"/>
    <property type="evidence" value="ECO:0007669"/>
    <property type="project" value="InterPro"/>
</dbReference>
<reference evidence="6 7" key="1">
    <citation type="submission" date="2018-11" db="EMBL/GenBank/DDBJ databases">
        <authorList>
            <consortium name="Pathogen Informatics"/>
        </authorList>
    </citation>
    <scope>NUCLEOTIDE SEQUENCE [LARGE SCALE GENOMIC DNA]</scope>
</reference>
<sequence length="158" mass="17678">MSLYQPSRCLVIGVFTGLGLLGIAEQVESRGIIIALEHPSYAQYWENVGLRIANTIGHSYTPQIQMRSSEPIEKALSRLAANEPSNFDFIFLDDFKRDNYLDDYEHAIRLLRSGGLLVINQAMNNGGVLTGVELMTESDRIISMMNVRIKEDGRTITA</sequence>
<evidence type="ECO:0000256" key="4">
    <source>
        <dbReference type="ARBA" id="ARBA00023453"/>
    </source>
</evidence>
<dbReference type="PANTHER" id="PTHR10509:SF33">
    <property type="entry name" value="CATECHOL-O-METHYLTRANSFERASE FAMILY"/>
    <property type="match status" value="1"/>
</dbReference>
<evidence type="ECO:0000313" key="7">
    <source>
        <dbReference type="Proteomes" id="UP000270094"/>
    </source>
</evidence>
<dbReference type="InterPro" id="IPR002935">
    <property type="entry name" value="SAM_O-MeTrfase"/>
</dbReference>
<dbReference type="InterPro" id="IPR050362">
    <property type="entry name" value="Cation-dep_OMT"/>
</dbReference>
<comment type="similarity">
    <text evidence="4">Belongs to the class I-like SAM-binding methyltransferase superfamily. Cation-dependent O-methyltransferase family.</text>
</comment>
<protein>
    <recommendedName>
        <fullName evidence="8">O-methyltransferase domain-containing protein</fullName>
    </recommendedName>
</protein>
<keyword evidence="2" id="KW-0808">Transferase</keyword>
<dbReference type="GO" id="GO:0032259">
    <property type="term" value="P:methylation"/>
    <property type="evidence" value="ECO:0007669"/>
    <property type="project" value="UniProtKB-KW"/>
</dbReference>
<accession>A0A3P7LTJ1</accession>
<keyword evidence="5" id="KW-0732">Signal</keyword>
<organism evidence="6 7">
    <name type="scientific">Strongylus vulgaris</name>
    <name type="common">Blood worm</name>
    <dbReference type="NCBI Taxonomy" id="40348"/>
    <lineage>
        <taxon>Eukaryota</taxon>
        <taxon>Metazoa</taxon>
        <taxon>Ecdysozoa</taxon>
        <taxon>Nematoda</taxon>
        <taxon>Chromadorea</taxon>
        <taxon>Rhabditida</taxon>
        <taxon>Rhabditina</taxon>
        <taxon>Rhabditomorpha</taxon>
        <taxon>Strongyloidea</taxon>
        <taxon>Strongylidae</taxon>
        <taxon>Strongylus</taxon>
    </lineage>
</organism>
<dbReference type="GO" id="GO:0008757">
    <property type="term" value="F:S-adenosylmethionine-dependent methyltransferase activity"/>
    <property type="evidence" value="ECO:0007669"/>
    <property type="project" value="TreeGrafter"/>
</dbReference>
<dbReference type="PANTHER" id="PTHR10509">
    <property type="entry name" value="O-METHYLTRANSFERASE-RELATED"/>
    <property type="match status" value="1"/>
</dbReference>
<feature type="chain" id="PRO_5018125919" description="O-methyltransferase domain-containing protein" evidence="5">
    <location>
        <begin position="30"/>
        <end position="158"/>
    </location>
</feature>
<evidence type="ECO:0000256" key="3">
    <source>
        <dbReference type="ARBA" id="ARBA00022691"/>
    </source>
</evidence>
<evidence type="ECO:0000313" key="6">
    <source>
        <dbReference type="EMBL" id="VDM82422.1"/>
    </source>
</evidence>
<name>A0A3P7LTJ1_STRVU</name>
<dbReference type="OrthoDB" id="10251242at2759"/>
<evidence type="ECO:0000256" key="2">
    <source>
        <dbReference type="ARBA" id="ARBA00022679"/>
    </source>
</evidence>
<dbReference type="InterPro" id="IPR029063">
    <property type="entry name" value="SAM-dependent_MTases_sf"/>
</dbReference>
<evidence type="ECO:0008006" key="8">
    <source>
        <dbReference type="Google" id="ProtNLM"/>
    </source>
</evidence>
<evidence type="ECO:0000256" key="1">
    <source>
        <dbReference type="ARBA" id="ARBA00022603"/>
    </source>
</evidence>
<dbReference type="Proteomes" id="UP000270094">
    <property type="component" value="Unassembled WGS sequence"/>
</dbReference>
<keyword evidence="7" id="KW-1185">Reference proteome</keyword>
<dbReference type="PROSITE" id="PS51682">
    <property type="entry name" value="SAM_OMT_I"/>
    <property type="match status" value="1"/>
</dbReference>
<dbReference type="SUPFAM" id="SSF53335">
    <property type="entry name" value="S-adenosyl-L-methionine-dependent methyltransferases"/>
    <property type="match status" value="1"/>
</dbReference>
<evidence type="ECO:0000256" key="5">
    <source>
        <dbReference type="SAM" id="SignalP"/>
    </source>
</evidence>
<dbReference type="Pfam" id="PF01596">
    <property type="entry name" value="Methyltransf_3"/>
    <property type="match status" value="1"/>
</dbReference>
<proteinExistence type="inferred from homology"/>
<gene>
    <name evidence="6" type="ORF">SVUK_LOCUS17420</name>
</gene>
<dbReference type="AlphaFoldDB" id="A0A3P7LTJ1"/>